<dbReference type="RefSeq" id="WP_184101223.1">
    <property type="nucleotide sequence ID" value="NZ_JACIJH010000019.1"/>
</dbReference>
<sequence length="71" mass="7555">MADKDPQDTEILAAIGENGIDPQQLINTLLGAEYPMSAIIEALQRAIERGKISLASDGMVVAVKREFANAA</sequence>
<organism evidence="1 2">
    <name type="scientific">Sphingopyxis panaciterrulae</name>
    <dbReference type="NCBI Taxonomy" id="462372"/>
    <lineage>
        <taxon>Bacteria</taxon>
        <taxon>Pseudomonadati</taxon>
        <taxon>Pseudomonadota</taxon>
        <taxon>Alphaproteobacteria</taxon>
        <taxon>Sphingomonadales</taxon>
        <taxon>Sphingomonadaceae</taxon>
        <taxon>Sphingopyxis</taxon>
    </lineage>
</organism>
<proteinExistence type="predicted"/>
<dbReference type="EMBL" id="JACIJH010000019">
    <property type="protein sequence ID" value="MBB5708461.1"/>
    <property type="molecule type" value="Genomic_DNA"/>
</dbReference>
<evidence type="ECO:0000313" key="1">
    <source>
        <dbReference type="EMBL" id="MBB5708461.1"/>
    </source>
</evidence>
<reference evidence="1 2" key="1">
    <citation type="submission" date="2020-08" db="EMBL/GenBank/DDBJ databases">
        <title>Genomic Encyclopedia of Type Strains, Phase IV (KMG-IV): sequencing the most valuable type-strain genomes for metagenomic binning, comparative biology and taxonomic classification.</title>
        <authorList>
            <person name="Goeker M."/>
        </authorList>
    </citation>
    <scope>NUCLEOTIDE SEQUENCE [LARGE SCALE GENOMIC DNA]</scope>
    <source>
        <strain evidence="1 2">DSM 27163</strain>
    </source>
</reference>
<name>A0A7W9B921_9SPHN</name>
<gene>
    <name evidence="1" type="ORF">FHR21_003849</name>
</gene>
<evidence type="ECO:0000313" key="2">
    <source>
        <dbReference type="Proteomes" id="UP000537161"/>
    </source>
</evidence>
<protein>
    <submittedName>
        <fullName evidence="1">rRNA-processing protein FCF1</fullName>
    </submittedName>
</protein>
<keyword evidence="2" id="KW-1185">Reference proteome</keyword>
<comment type="caution">
    <text evidence="1">The sequence shown here is derived from an EMBL/GenBank/DDBJ whole genome shotgun (WGS) entry which is preliminary data.</text>
</comment>
<dbReference type="AlphaFoldDB" id="A0A7W9B921"/>
<accession>A0A7W9B921</accession>
<dbReference type="Proteomes" id="UP000537161">
    <property type="component" value="Unassembled WGS sequence"/>
</dbReference>